<evidence type="ECO:0000256" key="1">
    <source>
        <dbReference type="ARBA" id="ARBA00006382"/>
    </source>
</evidence>
<accession>A0A1Y2L717</accession>
<evidence type="ECO:0000256" key="6">
    <source>
        <dbReference type="RuleBase" id="RU004417"/>
    </source>
</evidence>
<dbReference type="Pfam" id="PF00208">
    <property type="entry name" value="ELFV_dehydrog"/>
    <property type="match status" value="2"/>
</dbReference>
<dbReference type="PROSITE" id="PS00074">
    <property type="entry name" value="GLFV_DEHYDROGENASE"/>
    <property type="match status" value="1"/>
</dbReference>
<evidence type="ECO:0000256" key="3">
    <source>
        <dbReference type="ARBA" id="ARBA00023027"/>
    </source>
</evidence>
<dbReference type="InterPro" id="IPR016211">
    <property type="entry name" value="Glu/Phe/Leu/Val/Trp_DH_bac/arc"/>
</dbReference>
<keyword evidence="5" id="KW-0547">Nucleotide-binding</keyword>
<proteinExistence type="inferred from homology"/>
<dbReference type="PANTHER" id="PTHR42722:SF1">
    <property type="entry name" value="VALINE DEHYDROGENASE"/>
    <property type="match status" value="1"/>
</dbReference>
<dbReference type="GO" id="GO:0006520">
    <property type="term" value="P:amino acid metabolic process"/>
    <property type="evidence" value="ECO:0007669"/>
    <property type="project" value="InterPro"/>
</dbReference>
<dbReference type="PANTHER" id="PTHR42722">
    <property type="entry name" value="LEUCINE DEHYDROGENASE"/>
    <property type="match status" value="1"/>
</dbReference>
<dbReference type="AlphaFoldDB" id="A0A1Y2L717"/>
<gene>
    <name evidence="8" type="ORF">TALK_18325</name>
</gene>
<evidence type="ECO:0000256" key="4">
    <source>
        <dbReference type="PIRSR" id="PIRSR000188-1"/>
    </source>
</evidence>
<dbReference type="InterPro" id="IPR006097">
    <property type="entry name" value="Glu/Leu/Phe/Val/Trp_DH_dimer"/>
</dbReference>
<dbReference type="GO" id="GO:0000166">
    <property type="term" value="F:nucleotide binding"/>
    <property type="evidence" value="ECO:0007669"/>
    <property type="project" value="UniProtKB-KW"/>
</dbReference>
<dbReference type="STRING" id="1293890.TALK_18325"/>
<dbReference type="Gene3D" id="3.40.50.10860">
    <property type="entry name" value="Leucine Dehydrogenase, chain A, domain 1"/>
    <property type="match status" value="1"/>
</dbReference>
<dbReference type="SUPFAM" id="SSF53223">
    <property type="entry name" value="Aminoacid dehydrogenase-like, N-terminal domain"/>
    <property type="match status" value="1"/>
</dbReference>
<name>A0A1Y2L717_9PROT</name>
<dbReference type="CDD" id="cd01075">
    <property type="entry name" value="NAD_bind_Leu_Phe_Val_DH"/>
    <property type="match status" value="1"/>
</dbReference>
<reference evidence="8 9" key="1">
    <citation type="submission" date="2014-03" db="EMBL/GenBank/DDBJ databases">
        <title>The draft genome sequence of Thalassospira alkalitolerans JCM 18968.</title>
        <authorList>
            <person name="Lai Q."/>
            <person name="Shao Z."/>
        </authorList>
    </citation>
    <scope>NUCLEOTIDE SEQUENCE [LARGE SCALE GENOMIC DNA]</scope>
    <source>
        <strain evidence="8 9">JCM 18968</strain>
    </source>
</reference>
<keyword evidence="2 6" id="KW-0560">Oxidoreductase</keyword>
<comment type="similarity">
    <text evidence="1 6">Belongs to the Glu/Leu/Phe/Val dehydrogenases family.</text>
</comment>
<evidence type="ECO:0000313" key="9">
    <source>
        <dbReference type="Proteomes" id="UP000193396"/>
    </source>
</evidence>
<comment type="caution">
    <text evidence="8">The sequence shown here is derived from an EMBL/GenBank/DDBJ whole genome shotgun (WGS) entry which is preliminary data.</text>
</comment>
<protein>
    <submittedName>
        <fullName evidence="8">Amino acid dehydrogenase</fullName>
    </submittedName>
</protein>
<dbReference type="OrthoDB" id="9803297at2"/>
<evidence type="ECO:0000313" key="8">
    <source>
        <dbReference type="EMBL" id="OSQ44872.1"/>
    </source>
</evidence>
<dbReference type="Gene3D" id="3.40.50.720">
    <property type="entry name" value="NAD(P)-binding Rossmann-like Domain"/>
    <property type="match status" value="1"/>
</dbReference>
<evidence type="ECO:0000259" key="7">
    <source>
        <dbReference type="SMART" id="SM00839"/>
    </source>
</evidence>
<dbReference type="InterPro" id="IPR046346">
    <property type="entry name" value="Aminoacid_DH-like_N_sf"/>
</dbReference>
<dbReference type="Proteomes" id="UP000193396">
    <property type="component" value="Unassembled WGS sequence"/>
</dbReference>
<dbReference type="PIRSF" id="PIRSF000188">
    <property type="entry name" value="Phe_leu_dh"/>
    <property type="match status" value="1"/>
</dbReference>
<dbReference type="Pfam" id="PF02812">
    <property type="entry name" value="ELFV_dehydrog_N"/>
    <property type="match status" value="1"/>
</dbReference>
<evidence type="ECO:0000256" key="5">
    <source>
        <dbReference type="PIRSR" id="PIRSR000188-2"/>
    </source>
</evidence>
<sequence>MNVFSDTAFDGHEQVVFASDPDTGLKSIIAVHNTNLGPSLGGCRMWPYATEQEAIHDVLRLSRGMTYKSALANLPLGGGKSVIIGDPRSQKTPQLFRAMGRAIEQVGGRYIVAEDVGTTPADMVQIASQTKHVGGINDGKDPARTGDPSPFTAYGVFMGLKEAVRFKNGHDDLGGLRVAVQGLGNVGYHLCRMLHKAGAQLVVADLNANNVNNAVTEFGATTVPADEILYADVDILAPCALGGVINDHSINKIRARIIAGAANNQLESDRHGDMLREADILYAPDYVINAGGVVEVYYCREGKPVTETNKHIEGIGATVREIFERAKQQNLSTGFVADRLAEERFGSKAKTVT</sequence>
<keyword evidence="3 5" id="KW-0520">NAD</keyword>
<dbReference type="PRINTS" id="PR00082">
    <property type="entry name" value="GLFDHDRGNASE"/>
</dbReference>
<keyword evidence="9" id="KW-1185">Reference proteome</keyword>
<organism evidence="8 9">
    <name type="scientific">Thalassospira alkalitolerans</name>
    <dbReference type="NCBI Taxonomy" id="1293890"/>
    <lineage>
        <taxon>Bacteria</taxon>
        <taxon>Pseudomonadati</taxon>
        <taxon>Pseudomonadota</taxon>
        <taxon>Alphaproteobacteria</taxon>
        <taxon>Rhodospirillales</taxon>
        <taxon>Thalassospiraceae</taxon>
        <taxon>Thalassospira</taxon>
    </lineage>
</organism>
<feature type="binding site" evidence="5">
    <location>
        <begin position="182"/>
        <end position="187"/>
    </location>
    <ligand>
        <name>NAD(+)</name>
        <dbReference type="ChEBI" id="CHEBI:57540"/>
    </ligand>
</feature>
<dbReference type="RefSeq" id="WP_085620607.1">
    <property type="nucleotide sequence ID" value="NZ_JFKB01000017.1"/>
</dbReference>
<dbReference type="SMART" id="SM00839">
    <property type="entry name" value="ELFV_dehydrog"/>
    <property type="match status" value="1"/>
</dbReference>
<dbReference type="SUPFAM" id="SSF51735">
    <property type="entry name" value="NAD(P)-binding Rossmann-fold domains"/>
    <property type="match status" value="1"/>
</dbReference>
<dbReference type="GO" id="GO:0016639">
    <property type="term" value="F:oxidoreductase activity, acting on the CH-NH2 group of donors, NAD or NADP as acceptor"/>
    <property type="evidence" value="ECO:0007669"/>
    <property type="project" value="InterPro"/>
</dbReference>
<dbReference type="InterPro" id="IPR006095">
    <property type="entry name" value="Glu/Leu/Phe/Val/Trp_DH"/>
</dbReference>
<feature type="domain" description="Glutamate/phenylalanine/leucine/valine/L-tryptophan dehydrogenase C-terminal" evidence="7">
    <location>
        <begin position="146"/>
        <end position="353"/>
    </location>
</feature>
<dbReference type="FunFam" id="3.40.50.10860:FF:000010">
    <property type="entry name" value="Leucine dehydrogenase"/>
    <property type="match status" value="1"/>
</dbReference>
<feature type="active site" description="Proton donor/acceptor" evidence="4">
    <location>
        <position position="80"/>
    </location>
</feature>
<dbReference type="InterPro" id="IPR036291">
    <property type="entry name" value="NAD(P)-bd_dom_sf"/>
</dbReference>
<evidence type="ECO:0000256" key="2">
    <source>
        <dbReference type="ARBA" id="ARBA00023002"/>
    </source>
</evidence>
<dbReference type="InterPro" id="IPR033524">
    <property type="entry name" value="Glu/Leu/Phe/Val_DH_AS"/>
</dbReference>
<dbReference type="InterPro" id="IPR006096">
    <property type="entry name" value="Glu/Leu/Phe/Val/Trp_DH_C"/>
</dbReference>
<dbReference type="EMBL" id="JFKB01000017">
    <property type="protein sequence ID" value="OSQ44872.1"/>
    <property type="molecule type" value="Genomic_DNA"/>
</dbReference>